<dbReference type="PANTHER" id="PTHR43158:SF2">
    <property type="entry name" value="SKFA PEPTIDE EXPORT ATP-BINDING PROTEIN SKFE"/>
    <property type="match status" value="1"/>
</dbReference>
<evidence type="ECO:0000313" key="5">
    <source>
        <dbReference type="Proteomes" id="UP000235748"/>
    </source>
</evidence>
<dbReference type="AlphaFoldDB" id="A0A2N6QG45"/>
<dbReference type="GO" id="GO:0016887">
    <property type="term" value="F:ATP hydrolysis activity"/>
    <property type="evidence" value="ECO:0007669"/>
    <property type="project" value="InterPro"/>
</dbReference>
<sequence length="384" mass="44642">MKVLRLIVTPLNHFKNQTLDIDFTASQPFDPNFPEERLTRINHYIYALNTVAFIGMNASGKTTTLNIIKNCFDLFLNRGSLNASSQFLTHFDNDVTCTIYLAHENALYRAQVQISQTDKDCYITEEHIFKRRLNAKVKRRNVFQPELYDGIYEVIYKDRSHHYSTLPELTNLNSLPNVLEYHSSISNKELITFLSETSNQQFLEHLDNSIEYYKVIFNNNPEVVIKFNNREKPLHLTEETLHLYISSGTRKLLTLLYDIIQALKTGGYLIVDEIGSDLDRRYILDLLNFFLTTSNQNEATLIFSTHYIEVLDLISRQDSIYLLRNDQGIDVQCYTNLLSSSELNMADISDIFMSGYLKTSPRYVDHLAIRKNVDMLVKEETLQL</sequence>
<evidence type="ECO:0000313" key="4">
    <source>
        <dbReference type="EMBL" id="PMC18548.1"/>
    </source>
</evidence>
<protein>
    <submittedName>
        <fullName evidence="4">ATP-binding protein</fullName>
    </submittedName>
</protein>
<feature type="domain" description="ATPase AAA-type core" evidence="3">
    <location>
        <begin position="198"/>
        <end position="312"/>
    </location>
</feature>
<dbReference type="InterPro" id="IPR003959">
    <property type="entry name" value="ATPase_AAA_core"/>
</dbReference>
<dbReference type="GO" id="GO:0005524">
    <property type="term" value="F:ATP binding"/>
    <property type="evidence" value="ECO:0007669"/>
    <property type="project" value="UniProtKB-KW"/>
</dbReference>
<keyword evidence="2 4" id="KW-0067">ATP-binding</keyword>
<comment type="caution">
    <text evidence="4">The sequence shown here is derived from an EMBL/GenBank/DDBJ whole genome shotgun (WGS) entry which is preliminary data.</text>
</comment>
<dbReference type="RefSeq" id="WP_070502740.1">
    <property type="nucleotide sequence ID" value="NZ_JAASJD010000006.1"/>
</dbReference>
<dbReference type="Pfam" id="PF13304">
    <property type="entry name" value="AAA_21"/>
    <property type="match status" value="1"/>
</dbReference>
<evidence type="ECO:0000256" key="1">
    <source>
        <dbReference type="ARBA" id="ARBA00022741"/>
    </source>
</evidence>
<organism evidence="4 5">
    <name type="scientific">Staphylococcus pettenkoferi</name>
    <dbReference type="NCBI Taxonomy" id="170573"/>
    <lineage>
        <taxon>Bacteria</taxon>
        <taxon>Bacillati</taxon>
        <taxon>Bacillota</taxon>
        <taxon>Bacilli</taxon>
        <taxon>Bacillales</taxon>
        <taxon>Staphylococcaceae</taxon>
        <taxon>Staphylococcus</taxon>
    </lineage>
</organism>
<accession>A0A2N6QG45</accession>
<dbReference type="Gene3D" id="3.40.50.300">
    <property type="entry name" value="P-loop containing nucleotide triphosphate hydrolases"/>
    <property type="match status" value="1"/>
</dbReference>
<gene>
    <name evidence="4" type="ORF">CJ235_08955</name>
</gene>
<dbReference type="SUPFAM" id="SSF52540">
    <property type="entry name" value="P-loop containing nucleoside triphosphate hydrolases"/>
    <property type="match status" value="1"/>
</dbReference>
<reference evidence="4 5" key="1">
    <citation type="submission" date="2017-09" db="EMBL/GenBank/DDBJ databases">
        <title>Bacterial strain isolated from the female urinary microbiota.</title>
        <authorList>
            <person name="Thomas-White K."/>
            <person name="Kumar N."/>
            <person name="Forster S."/>
            <person name="Putonti C."/>
            <person name="Lawley T."/>
            <person name="Wolfe A.J."/>
        </authorList>
    </citation>
    <scope>NUCLEOTIDE SEQUENCE [LARGE SCALE GENOMIC DNA]</scope>
    <source>
        <strain evidence="4 5">UMB0834</strain>
    </source>
</reference>
<keyword evidence="1" id="KW-0547">Nucleotide-binding</keyword>
<dbReference type="InterPro" id="IPR027417">
    <property type="entry name" value="P-loop_NTPase"/>
</dbReference>
<evidence type="ECO:0000259" key="3">
    <source>
        <dbReference type="Pfam" id="PF13304"/>
    </source>
</evidence>
<proteinExistence type="predicted"/>
<name>A0A2N6QG45_9STAP</name>
<evidence type="ECO:0000256" key="2">
    <source>
        <dbReference type="ARBA" id="ARBA00022840"/>
    </source>
</evidence>
<dbReference type="Proteomes" id="UP000235748">
    <property type="component" value="Unassembled WGS sequence"/>
</dbReference>
<dbReference type="PANTHER" id="PTHR43158">
    <property type="entry name" value="SKFA PEPTIDE EXPORT ATP-BINDING PROTEIN SKFE"/>
    <property type="match status" value="1"/>
</dbReference>
<dbReference type="EMBL" id="PNGG01000004">
    <property type="protein sequence ID" value="PMC18548.1"/>
    <property type="molecule type" value="Genomic_DNA"/>
</dbReference>